<dbReference type="InterPro" id="IPR005537">
    <property type="entry name" value="RAMP_III_fam"/>
</dbReference>
<gene>
    <name evidence="3" type="ORF">RN96_06360</name>
</gene>
<dbReference type="GO" id="GO:0051607">
    <property type="term" value="P:defense response to virus"/>
    <property type="evidence" value="ECO:0007669"/>
    <property type="project" value="UniProtKB-KW"/>
</dbReference>
<protein>
    <recommendedName>
        <fullName evidence="2">CRISPR type III-associated protein domain-containing protein</fullName>
    </recommendedName>
</protein>
<accession>A0A2B7YMB6</accession>
<dbReference type="Proteomes" id="UP000222862">
    <property type="component" value="Unassembled WGS sequence"/>
</dbReference>
<proteinExistence type="predicted"/>
<dbReference type="PANTHER" id="PTHR35579:SF6">
    <property type="entry name" value="DUF324 DOMAIN-CONTAINING PROTEIN"/>
    <property type="match status" value="1"/>
</dbReference>
<keyword evidence="1" id="KW-0051">Antiviral defense</keyword>
<evidence type="ECO:0000256" key="1">
    <source>
        <dbReference type="ARBA" id="ARBA00023118"/>
    </source>
</evidence>
<name>A0A2B7YMB6_FUSNP</name>
<evidence type="ECO:0000313" key="4">
    <source>
        <dbReference type="Proteomes" id="UP000222862"/>
    </source>
</evidence>
<dbReference type="InterPro" id="IPR052216">
    <property type="entry name" value="CRISPR_Csm3_endoribonuclease"/>
</dbReference>
<comment type="caution">
    <text evidence="3">The sequence shown here is derived from an EMBL/GenBank/DDBJ whole genome shotgun (WGS) entry which is preliminary data.</text>
</comment>
<evidence type="ECO:0000313" key="3">
    <source>
        <dbReference type="EMBL" id="PGH22716.1"/>
    </source>
</evidence>
<dbReference type="AlphaFoldDB" id="A0A2B7YMB6"/>
<dbReference type="Pfam" id="PF03787">
    <property type="entry name" value="RAMPs"/>
    <property type="match status" value="1"/>
</dbReference>
<feature type="domain" description="CRISPR type III-associated protein" evidence="2">
    <location>
        <begin position="75"/>
        <end position="222"/>
    </location>
</feature>
<evidence type="ECO:0000259" key="2">
    <source>
        <dbReference type="Pfam" id="PF03787"/>
    </source>
</evidence>
<sequence length="293" mass="34210">MKEFLKLDNKLVIKLKIIPLSPLTIKYSSNDRNDEEKDDTYVAVITTEKNMRNEKDEKKPWKKLTIEKGSIKDEVRVGEIYIAGSTLKGLFRDRFLTSSKNNNEYVDNLFGFVEGDKAKKSRLFVQDAFLSDEKLRELFYANPKEALKQVTSLRAITPVDHFSSKTKVPLQYEYTMENFVTELTINNASLKDLQALYFLIRDSLNNEIRIGNSKTRGFGLVKFEIEDLKYEQFKSQNDELEIFEEYFNINDKESKKLGDKYINKSLHLKDDFKKVDLENPNKFIVALFEMGVN</sequence>
<dbReference type="PANTHER" id="PTHR35579">
    <property type="entry name" value="CRISPR SYSTEM CMS ENDORIBONUCLEASE CSM3"/>
    <property type="match status" value="1"/>
</dbReference>
<dbReference type="EMBL" id="NJGI01000001">
    <property type="protein sequence ID" value="PGH22716.1"/>
    <property type="molecule type" value="Genomic_DNA"/>
</dbReference>
<organism evidence="3 4">
    <name type="scientific">Fusobacterium nucleatum subsp. polymorphum</name>
    <name type="common">Fusobacterium polymorphum</name>
    <dbReference type="NCBI Taxonomy" id="76857"/>
    <lineage>
        <taxon>Bacteria</taxon>
        <taxon>Fusobacteriati</taxon>
        <taxon>Fusobacteriota</taxon>
        <taxon>Fusobacteriia</taxon>
        <taxon>Fusobacteriales</taxon>
        <taxon>Fusobacteriaceae</taxon>
        <taxon>Fusobacterium</taxon>
    </lineage>
</organism>
<reference evidence="3 4" key="1">
    <citation type="submission" date="2017-06" db="EMBL/GenBank/DDBJ databases">
        <title>Genome sequencing of Fusobacterium nucleatum subsp. polymorphum KCOM 1232 (=ChDC F37).</title>
        <authorList>
            <person name="Kook J.-K."/>
            <person name="Park S.-N."/>
            <person name="Lim Y.K."/>
            <person name="Roh H."/>
        </authorList>
    </citation>
    <scope>NUCLEOTIDE SEQUENCE [LARGE SCALE GENOMIC DNA]</scope>
    <source>
        <strain evidence="4">KCOM 1232 ( ChDC F37)</strain>
    </source>
</reference>
<dbReference type="RefSeq" id="WP_098702749.1">
    <property type="nucleotide sequence ID" value="NZ_NJGI01000001.1"/>
</dbReference>